<evidence type="ECO:0000313" key="7">
    <source>
        <dbReference type="EMBL" id="THD10595.1"/>
    </source>
</evidence>
<evidence type="ECO:0000313" key="8">
    <source>
        <dbReference type="Proteomes" id="UP000307749"/>
    </source>
</evidence>
<accession>A0A4S3KNQ0</accession>
<evidence type="ECO:0000256" key="3">
    <source>
        <dbReference type="ARBA" id="ARBA00022692"/>
    </source>
</evidence>
<dbReference type="InterPro" id="IPR002994">
    <property type="entry name" value="Surf1/Shy1"/>
</dbReference>
<dbReference type="PROSITE" id="PS50895">
    <property type="entry name" value="SURF1"/>
    <property type="match status" value="1"/>
</dbReference>
<comment type="subcellular location">
    <subcellularLocation>
        <location evidence="6">Cell membrane</location>
        <topology evidence="6">Multi-pass membrane protein</topology>
    </subcellularLocation>
    <subcellularLocation>
        <location evidence="1">Membrane</location>
    </subcellularLocation>
</comment>
<reference evidence="7 8" key="1">
    <citation type="submission" date="2017-02" db="EMBL/GenBank/DDBJ databases">
        <title>Whole genome sequencing of Metallibacterium scheffleri DSM 24874 (T).</title>
        <authorList>
            <person name="Kumar S."/>
            <person name="Patil P."/>
            <person name="Patil P.B."/>
        </authorList>
    </citation>
    <scope>NUCLEOTIDE SEQUENCE [LARGE SCALE GENOMIC DNA]</scope>
    <source>
        <strain evidence="7 8">DSM 24874</strain>
    </source>
</reference>
<proteinExistence type="inferred from homology"/>
<comment type="caution">
    <text evidence="6">Lacks conserved residue(s) required for the propagation of feature annotation.</text>
</comment>
<evidence type="ECO:0000256" key="4">
    <source>
        <dbReference type="ARBA" id="ARBA00022989"/>
    </source>
</evidence>
<evidence type="ECO:0000256" key="5">
    <source>
        <dbReference type="ARBA" id="ARBA00023136"/>
    </source>
</evidence>
<keyword evidence="8" id="KW-1185">Reference proteome</keyword>
<feature type="transmembrane region" description="Helical" evidence="6">
    <location>
        <begin position="205"/>
        <end position="224"/>
    </location>
</feature>
<evidence type="ECO:0000256" key="2">
    <source>
        <dbReference type="ARBA" id="ARBA00007165"/>
    </source>
</evidence>
<keyword evidence="6" id="KW-1003">Cell membrane</keyword>
<dbReference type="RefSeq" id="WP_081125900.1">
    <property type="nucleotide sequence ID" value="NZ_LDOS01000001.1"/>
</dbReference>
<sequence length="236" mass="26558">MLLTLAGIAIFVRLGIWQLDRAAYKEHLLARFAHATDAPLIPFAQVSDTAPHHGFAHIAVHGHYLQGRAYMWDDQTIGEQVGVDVYVPFVVQGHARLVIVNLGFLPHGNSELDRRPQMPPLPAGELTLHGLYASMPPPGLKLGGDQIARQKQWPKLSTYLELSQISRDLDQRLYPGIVLLDPNPKSAYLRDWTPTFIPPARHQAYAFQWFSFAAAALVIFIVLHRRVEPPKNDRQD</sequence>
<comment type="caution">
    <text evidence="7">The sequence shown here is derived from an EMBL/GenBank/DDBJ whole genome shotgun (WGS) entry which is preliminary data.</text>
</comment>
<protein>
    <recommendedName>
        <fullName evidence="6">SURF1-like protein</fullName>
    </recommendedName>
</protein>
<organism evidence="7 8">
    <name type="scientific">Metallibacterium scheffleri</name>
    <dbReference type="NCBI Taxonomy" id="993689"/>
    <lineage>
        <taxon>Bacteria</taxon>
        <taxon>Pseudomonadati</taxon>
        <taxon>Pseudomonadota</taxon>
        <taxon>Gammaproteobacteria</taxon>
        <taxon>Lysobacterales</taxon>
        <taxon>Rhodanobacteraceae</taxon>
        <taxon>Metallibacterium</taxon>
    </lineage>
</organism>
<evidence type="ECO:0000256" key="1">
    <source>
        <dbReference type="ARBA" id="ARBA00004370"/>
    </source>
</evidence>
<dbReference type="InterPro" id="IPR045214">
    <property type="entry name" value="Surf1/Surf4"/>
</dbReference>
<comment type="similarity">
    <text evidence="2 6">Belongs to the SURF1 family.</text>
</comment>
<name>A0A4S3KNQ0_9GAMM</name>
<dbReference type="CDD" id="cd06662">
    <property type="entry name" value="SURF1"/>
    <property type="match status" value="1"/>
</dbReference>
<dbReference type="EMBL" id="MWQO01000024">
    <property type="protein sequence ID" value="THD10595.1"/>
    <property type="molecule type" value="Genomic_DNA"/>
</dbReference>
<keyword evidence="3 6" id="KW-0812">Transmembrane</keyword>
<keyword evidence="5 6" id="KW-0472">Membrane</keyword>
<dbReference type="STRING" id="993689.GCA_002077135_00461"/>
<dbReference type="Pfam" id="PF02104">
    <property type="entry name" value="SURF1"/>
    <property type="match status" value="1"/>
</dbReference>
<dbReference type="PANTHER" id="PTHR23427">
    <property type="entry name" value="SURFEIT LOCUS PROTEIN"/>
    <property type="match status" value="1"/>
</dbReference>
<dbReference type="GO" id="GO:0005886">
    <property type="term" value="C:plasma membrane"/>
    <property type="evidence" value="ECO:0007669"/>
    <property type="project" value="UniProtKB-SubCell"/>
</dbReference>
<gene>
    <name evidence="7" type="ORF">B1806_07800</name>
</gene>
<evidence type="ECO:0000256" key="6">
    <source>
        <dbReference type="RuleBase" id="RU363076"/>
    </source>
</evidence>
<dbReference type="AlphaFoldDB" id="A0A4S3KNQ0"/>
<keyword evidence="4 6" id="KW-1133">Transmembrane helix</keyword>
<dbReference type="PANTHER" id="PTHR23427:SF2">
    <property type="entry name" value="SURFEIT LOCUS PROTEIN 1"/>
    <property type="match status" value="1"/>
</dbReference>
<dbReference type="Proteomes" id="UP000307749">
    <property type="component" value="Unassembled WGS sequence"/>
</dbReference>